<evidence type="ECO:0000256" key="2">
    <source>
        <dbReference type="ARBA" id="ARBA00007353"/>
    </source>
</evidence>
<dbReference type="Proteomes" id="UP001523550">
    <property type="component" value="Unassembled WGS sequence"/>
</dbReference>
<evidence type="ECO:0000313" key="12">
    <source>
        <dbReference type="EMBL" id="MCP1727485.1"/>
    </source>
</evidence>
<evidence type="ECO:0000256" key="5">
    <source>
        <dbReference type="ARBA" id="ARBA00022801"/>
    </source>
</evidence>
<comment type="catalytic activity">
    <reaction evidence="8">
        <text>adenosine + phosphate = alpha-D-ribose 1-phosphate + adenine</text>
        <dbReference type="Rhea" id="RHEA:27642"/>
        <dbReference type="ChEBI" id="CHEBI:16335"/>
        <dbReference type="ChEBI" id="CHEBI:16708"/>
        <dbReference type="ChEBI" id="CHEBI:43474"/>
        <dbReference type="ChEBI" id="CHEBI:57720"/>
        <dbReference type="EC" id="2.4.2.1"/>
    </reaction>
    <physiologicalReaction direction="left-to-right" evidence="8">
        <dbReference type="Rhea" id="RHEA:27643"/>
    </physiologicalReaction>
</comment>
<name>A0ABT1G864_9GAMM</name>
<evidence type="ECO:0000313" key="13">
    <source>
        <dbReference type="Proteomes" id="UP001523550"/>
    </source>
</evidence>
<dbReference type="Pfam" id="PF02578">
    <property type="entry name" value="Cu-oxidase_4"/>
    <property type="match status" value="1"/>
</dbReference>
<evidence type="ECO:0000256" key="6">
    <source>
        <dbReference type="ARBA" id="ARBA00022833"/>
    </source>
</evidence>
<dbReference type="SUPFAM" id="SSF64438">
    <property type="entry name" value="CNF1/YfiH-like putative cysteine hydrolases"/>
    <property type="match status" value="1"/>
</dbReference>
<dbReference type="PANTHER" id="PTHR30616:SF2">
    <property type="entry name" value="PURINE NUCLEOSIDE PHOSPHORYLASE LACC1"/>
    <property type="match status" value="1"/>
</dbReference>
<dbReference type="Gene3D" id="3.60.140.10">
    <property type="entry name" value="CNF1/YfiH-like putative cysteine hydrolases"/>
    <property type="match status" value="1"/>
</dbReference>
<proteinExistence type="inferred from homology"/>
<keyword evidence="6" id="KW-0862">Zinc</keyword>
<dbReference type="InterPro" id="IPR038371">
    <property type="entry name" value="Cu_polyphenol_OxRdtase_sf"/>
</dbReference>
<evidence type="ECO:0000256" key="7">
    <source>
        <dbReference type="ARBA" id="ARBA00047989"/>
    </source>
</evidence>
<reference evidence="12 13" key="1">
    <citation type="submission" date="2022-03" db="EMBL/GenBank/DDBJ databases">
        <title>Genomic Encyclopedia of Type Strains, Phase III (KMG-III): the genomes of soil and plant-associated and newly described type strains.</title>
        <authorList>
            <person name="Whitman W."/>
        </authorList>
    </citation>
    <scope>NUCLEOTIDE SEQUENCE [LARGE SCALE GENOMIC DNA]</scope>
    <source>
        <strain evidence="12 13">BSker1</strain>
    </source>
</reference>
<dbReference type="InterPro" id="IPR011324">
    <property type="entry name" value="Cytotoxic_necrot_fac-like_cat"/>
</dbReference>
<keyword evidence="13" id="KW-1185">Reference proteome</keyword>
<evidence type="ECO:0000256" key="8">
    <source>
        <dbReference type="ARBA" id="ARBA00048968"/>
    </source>
</evidence>
<comment type="catalytic activity">
    <reaction evidence="9">
        <text>S-methyl-5'-thioadenosine + phosphate = 5-(methylsulfanyl)-alpha-D-ribose 1-phosphate + adenine</text>
        <dbReference type="Rhea" id="RHEA:11852"/>
        <dbReference type="ChEBI" id="CHEBI:16708"/>
        <dbReference type="ChEBI" id="CHEBI:17509"/>
        <dbReference type="ChEBI" id="CHEBI:43474"/>
        <dbReference type="ChEBI" id="CHEBI:58533"/>
        <dbReference type="EC" id="2.4.2.28"/>
    </reaction>
    <physiologicalReaction direction="left-to-right" evidence="9">
        <dbReference type="Rhea" id="RHEA:11853"/>
    </physiologicalReaction>
</comment>
<dbReference type="RefSeq" id="WP_253447729.1">
    <property type="nucleotide sequence ID" value="NZ_JALJYF010000002.1"/>
</dbReference>
<evidence type="ECO:0000256" key="1">
    <source>
        <dbReference type="ARBA" id="ARBA00000553"/>
    </source>
</evidence>
<evidence type="ECO:0000256" key="9">
    <source>
        <dbReference type="ARBA" id="ARBA00049893"/>
    </source>
</evidence>
<dbReference type="EMBL" id="JALJYF010000002">
    <property type="protein sequence ID" value="MCP1727485.1"/>
    <property type="molecule type" value="Genomic_DNA"/>
</dbReference>
<organism evidence="12 13">
    <name type="scientific">Natronospira proteinivora</name>
    <dbReference type="NCBI Taxonomy" id="1807133"/>
    <lineage>
        <taxon>Bacteria</taxon>
        <taxon>Pseudomonadati</taxon>
        <taxon>Pseudomonadota</taxon>
        <taxon>Gammaproteobacteria</taxon>
        <taxon>Natronospirales</taxon>
        <taxon>Natronospiraceae</taxon>
        <taxon>Natronospira</taxon>
    </lineage>
</organism>
<keyword evidence="5" id="KW-0378">Hydrolase</keyword>
<dbReference type="PANTHER" id="PTHR30616">
    <property type="entry name" value="UNCHARACTERIZED PROTEIN YFIH"/>
    <property type="match status" value="1"/>
</dbReference>
<comment type="catalytic activity">
    <reaction evidence="7">
        <text>adenosine + H2O + H(+) = inosine + NH4(+)</text>
        <dbReference type="Rhea" id="RHEA:24408"/>
        <dbReference type="ChEBI" id="CHEBI:15377"/>
        <dbReference type="ChEBI" id="CHEBI:15378"/>
        <dbReference type="ChEBI" id="CHEBI:16335"/>
        <dbReference type="ChEBI" id="CHEBI:17596"/>
        <dbReference type="ChEBI" id="CHEBI:28938"/>
        <dbReference type="EC" id="3.5.4.4"/>
    </reaction>
    <physiologicalReaction direction="left-to-right" evidence="7">
        <dbReference type="Rhea" id="RHEA:24409"/>
    </physiologicalReaction>
</comment>
<evidence type="ECO:0000256" key="3">
    <source>
        <dbReference type="ARBA" id="ARBA00022679"/>
    </source>
</evidence>
<accession>A0ABT1G864</accession>
<comment type="catalytic activity">
    <reaction evidence="1">
        <text>inosine + phosphate = alpha-D-ribose 1-phosphate + hypoxanthine</text>
        <dbReference type="Rhea" id="RHEA:27646"/>
        <dbReference type="ChEBI" id="CHEBI:17368"/>
        <dbReference type="ChEBI" id="CHEBI:17596"/>
        <dbReference type="ChEBI" id="CHEBI:43474"/>
        <dbReference type="ChEBI" id="CHEBI:57720"/>
        <dbReference type="EC" id="2.4.2.1"/>
    </reaction>
    <physiologicalReaction direction="left-to-right" evidence="1">
        <dbReference type="Rhea" id="RHEA:27647"/>
    </physiologicalReaction>
</comment>
<sequence length="251" mass="26507">MDPAFLQAEWPVSPRVRALTTGRHPENDTGASRGPWQGLNLGGHVGDEPAAVQANRRKLQALAGLPASPQWLKQVHGCRAVRLPQQAPAPEADAAWTDQPDVICAVLTADCLPVFLASRDGACVGIAHAGWRGLAAGVLENLLAAMPESPPGLCAWLGPAIGPGAFQVGEEVRQAFLDQDADCAAAFASDGPGHWRADLYALAQRRLQAAGVTWVGGGDVCTFSDPARFYSHRRQAPCGRMASLIWMTHGA</sequence>
<dbReference type="InterPro" id="IPR003730">
    <property type="entry name" value="Cu_polyphenol_OxRdtase"/>
</dbReference>
<dbReference type="CDD" id="cd16833">
    <property type="entry name" value="YfiH"/>
    <property type="match status" value="1"/>
</dbReference>
<keyword evidence="3" id="KW-0808">Transferase</keyword>
<comment type="caution">
    <text evidence="12">The sequence shown here is derived from an EMBL/GenBank/DDBJ whole genome shotgun (WGS) entry which is preliminary data.</text>
</comment>
<gene>
    <name evidence="12" type="ORF">J2T60_001485</name>
</gene>
<evidence type="ECO:0000256" key="10">
    <source>
        <dbReference type="RuleBase" id="RU361274"/>
    </source>
</evidence>
<dbReference type="NCBIfam" id="TIGR00726">
    <property type="entry name" value="peptidoglycan editing factor PgeF"/>
    <property type="match status" value="1"/>
</dbReference>
<protein>
    <recommendedName>
        <fullName evidence="10">Purine nucleoside phosphorylase</fullName>
    </recommendedName>
</protein>
<evidence type="ECO:0000256" key="11">
    <source>
        <dbReference type="SAM" id="MobiDB-lite"/>
    </source>
</evidence>
<feature type="region of interest" description="Disordered" evidence="11">
    <location>
        <begin position="16"/>
        <end position="47"/>
    </location>
</feature>
<keyword evidence="4" id="KW-0479">Metal-binding</keyword>
<evidence type="ECO:0000256" key="4">
    <source>
        <dbReference type="ARBA" id="ARBA00022723"/>
    </source>
</evidence>
<comment type="similarity">
    <text evidence="2 10">Belongs to the purine nucleoside phosphorylase YfiH/LACC1 family.</text>
</comment>